<dbReference type="OrthoDB" id="1911878at2759"/>
<dbReference type="EMBL" id="BJWL01000015">
    <property type="protein sequence ID" value="GFZ02572.1"/>
    <property type="molecule type" value="Genomic_DNA"/>
</dbReference>
<sequence length="85" mass="9632">MTAVPSFMDLGFVFSEEDVNSSLVEIIPGLQRLKREKQGTDCKEGDEQGVRKGKNKGLVVVNLQFRGLIFLRHGRFGRERGERSH</sequence>
<name>A0A7J0FV53_9ERIC</name>
<protein>
    <submittedName>
        <fullName evidence="1">Uncharacterized protein</fullName>
    </submittedName>
</protein>
<reference evidence="1 2" key="1">
    <citation type="submission" date="2019-07" db="EMBL/GenBank/DDBJ databases">
        <title>De Novo Assembly of kiwifruit Actinidia rufa.</title>
        <authorList>
            <person name="Sugita-Konishi S."/>
            <person name="Sato K."/>
            <person name="Mori E."/>
            <person name="Abe Y."/>
            <person name="Kisaki G."/>
            <person name="Hamano K."/>
            <person name="Suezawa K."/>
            <person name="Otani M."/>
            <person name="Fukuda T."/>
            <person name="Manabe T."/>
            <person name="Gomi K."/>
            <person name="Tabuchi M."/>
            <person name="Akimitsu K."/>
            <person name="Kataoka I."/>
        </authorList>
    </citation>
    <scope>NUCLEOTIDE SEQUENCE [LARGE SCALE GENOMIC DNA]</scope>
    <source>
        <strain evidence="2">cv. Fuchu</strain>
    </source>
</reference>
<dbReference type="AlphaFoldDB" id="A0A7J0FV53"/>
<comment type="caution">
    <text evidence="1">The sequence shown here is derived from an EMBL/GenBank/DDBJ whole genome shotgun (WGS) entry which is preliminary data.</text>
</comment>
<gene>
    <name evidence="1" type="ORF">Acr_15g0011800</name>
</gene>
<keyword evidence="2" id="KW-1185">Reference proteome</keyword>
<organism evidence="1 2">
    <name type="scientific">Actinidia rufa</name>
    <dbReference type="NCBI Taxonomy" id="165716"/>
    <lineage>
        <taxon>Eukaryota</taxon>
        <taxon>Viridiplantae</taxon>
        <taxon>Streptophyta</taxon>
        <taxon>Embryophyta</taxon>
        <taxon>Tracheophyta</taxon>
        <taxon>Spermatophyta</taxon>
        <taxon>Magnoliopsida</taxon>
        <taxon>eudicotyledons</taxon>
        <taxon>Gunneridae</taxon>
        <taxon>Pentapetalae</taxon>
        <taxon>asterids</taxon>
        <taxon>Ericales</taxon>
        <taxon>Actinidiaceae</taxon>
        <taxon>Actinidia</taxon>
    </lineage>
</organism>
<dbReference type="Proteomes" id="UP000585474">
    <property type="component" value="Unassembled WGS sequence"/>
</dbReference>
<evidence type="ECO:0000313" key="2">
    <source>
        <dbReference type="Proteomes" id="UP000585474"/>
    </source>
</evidence>
<accession>A0A7J0FV53</accession>
<evidence type="ECO:0000313" key="1">
    <source>
        <dbReference type="EMBL" id="GFZ02572.1"/>
    </source>
</evidence>
<proteinExistence type="predicted"/>